<dbReference type="eggNOG" id="COG1514">
    <property type="taxonomic scope" value="Bacteria"/>
</dbReference>
<dbReference type="STRING" id="744872.Spica_1898"/>
<dbReference type="AlphaFoldDB" id="F8F412"/>
<evidence type="ECO:0000313" key="3">
    <source>
        <dbReference type="EMBL" id="AEJ20031.1"/>
    </source>
</evidence>
<keyword evidence="4" id="KW-1185">Reference proteome</keyword>
<dbReference type="InterPro" id="IPR009097">
    <property type="entry name" value="Cyclic_Pdiesterase"/>
</dbReference>
<dbReference type="PANTHER" id="PTHR35561:SF1">
    <property type="entry name" value="RNA 2',3'-CYCLIC PHOSPHODIESTERASE"/>
    <property type="match status" value="1"/>
</dbReference>
<dbReference type="Gene3D" id="3.90.1140.10">
    <property type="entry name" value="Cyclic phosphodiesterase"/>
    <property type="match status" value="1"/>
</dbReference>
<reference evidence="4" key="1">
    <citation type="journal article" date="2013" name="Stand. Genomic Sci.">
        <title>Genome sequence of the thermophilic fresh-water bacterium Spirochaeta caldaria type strain (H1(T)), reclassification of Spirochaeta caldaria, Spirochaeta stenostrepta, and Spirochaeta zuelzerae in the genus Treponema as Treponema caldaria comb. nov., Treponema stenostrepta comb. nov., and Treponema zuelzerae comb. nov., and emendation of the genus Treponema.</title>
        <authorList>
            <person name="Abt B."/>
            <person name="Goker M."/>
            <person name="Scheuner C."/>
            <person name="Han C."/>
            <person name="Lu M."/>
            <person name="Misra M."/>
            <person name="Lapidus A."/>
            <person name="Nolan M."/>
            <person name="Lucas S."/>
            <person name="Hammon N."/>
            <person name="Deshpande S."/>
            <person name="Cheng J.F."/>
            <person name="Tapia R."/>
            <person name="Goodwin L.A."/>
            <person name="Pitluck S."/>
            <person name="Liolios K."/>
            <person name="Pagani I."/>
            <person name="Ivanova N."/>
            <person name="Mavromatis K."/>
            <person name="Mikhailova N."/>
            <person name="Huntemann M."/>
            <person name="Pati A."/>
            <person name="Chen A."/>
            <person name="Palaniappan K."/>
            <person name="Land M."/>
            <person name="Hauser L."/>
            <person name="Jeffries C.D."/>
            <person name="Rohde M."/>
            <person name="Spring S."/>
            <person name="Gronow S."/>
            <person name="Detter J.C."/>
            <person name="Bristow J."/>
            <person name="Eisen J.A."/>
            <person name="Markowitz V."/>
            <person name="Hugenholtz P."/>
            <person name="Kyrpides N.C."/>
            <person name="Woyke T."/>
            <person name="Klenk H.P."/>
        </authorList>
    </citation>
    <scope>NUCLEOTIDE SEQUENCE</scope>
    <source>
        <strain evidence="4">ATCC 51460 / DSM 7334 / H1</strain>
    </source>
</reference>
<feature type="active site" description="Proton donor" evidence="2">
    <location>
        <position position="42"/>
    </location>
</feature>
<dbReference type="Proteomes" id="UP000000503">
    <property type="component" value="Chromosome"/>
</dbReference>
<proteinExistence type="inferred from homology"/>
<dbReference type="OrthoDB" id="9789350at2"/>
<name>F8F412_GRAC1</name>
<keyword evidence="1 2" id="KW-0378">Hydrolase</keyword>
<dbReference type="HOGENOM" id="CLU_081251_3_2_12"/>
<evidence type="ECO:0000256" key="1">
    <source>
        <dbReference type="ARBA" id="ARBA00022801"/>
    </source>
</evidence>
<feature type="short sequence motif" description="HXTX 2" evidence="2">
    <location>
        <begin position="143"/>
        <end position="146"/>
    </location>
</feature>
<dbReference type="GO" id="GO:0004113">
    <property type="term" value="F:2',3'-cyclic-nucleotide 3'-phosphodiesterase activity"/>
    <property type="evidence" value="ECO:0007669"/>
    <property type="project" value="InterPro"/>
</dbReference>
<accession>F8F412</accession>
<feature type="short sequence motif" description="HXTX 1" evidence="2">
    <location>
        <begin position="42"/>
        <end position="45"/>
    </location>
</feature>
<dbReference type="KEGG" id="scd:Spica_1898"/>
<keyword evidence="3" id="KW-0436">Ligase</keyword>
<comment type="function">
    <text evidence="2">Hydrolyzes RNA 2',3'-cyclic phosphodiester to an RNA 2'-phosphomonoester.</text>
</comment>
<dbReference type="GO" id="GO:0008664">
    <property type="term" value="F:RNA 2',3'-cyclic 3'-phosphodiesterase activity"/>
    <property type="evidence" value="ECO:0007669"/>
    <property type="project" value="UniProtKB-EC"/>
</dbReference>
<gene>
    <name evidence="3" type="ordered locus">Spica_1898</name>
</gene>
<dbReference type="EC" id="3.1.4.58" evidence="2"/>
<dbReference type="PANTHER" id="PTHR35561">
    <property type="entry name" value="RNA 2',3'-CYCLIC PHOSPHODIESTERASE"/>
    <property type="match status" value="1"/>
</dbReference>
<dbReference type="HAMAP" id="MF_01940">
    <property type="entry name" value="RNA_CPDase"/>
    <property type="match status" value="1"/>
</dbReference>
<dbReference type="Pfam" id="PF13563">
    <property type="entry name" value="2_5_RNA_ligase2"/>
    <property type="match status" value="1"/>
</dbReference>
<dbReference type="SUPFAM" id="SSF55144">
    <property type="entry name" value="LigT-like"/>
    <property type="match status" value="1"/>
</dbReference>
<organism evidence="3 4">
    <name type="scientific">Gracilinema caldarium (strain ATCC 51460 / DSM 7334 / H1)</name>
    <name type="common">Treponema caldarium</name>
    <dbReference type="NCBI Taxonomy" id="744872"/>
    <lineage>
        <taxon>Bacteria</taxon>
        <taxon>Pseudomonadati</taxon>
        <taxon>Spirochaetota</taxon>
        <taxon>Spirochaetia</taxon>
        <taxon>Spirochaetales</taxon>
        <taxon>Breznakiellaceae</taxon>
        <taxon>Gracilinema</taxon>
    </lineage>
</organism>
<comment type="catalytic activity">
    <reaction evidence="2">
        <text>a 3'-end 2',3'-cyclophospho-ribonucleotide-RNA + H2O = a 3'-end 2'-phospho-ribonucleotide-RNA + H(+)</text>
        <dbReference type="Rhea" id="RHEA:11828"/>
        <dbReference type="Rhea" id="RHEA-COMP:10464"/>
        <dbReference type="Rhea" id="RHEA-COMP:17353"/>
        <dbReference type="ChEBI" id="CHEBI:15377"/>
        <dbReference type="ChEBI" id="CHEBI:15378"/>
        <dbReference type="ChEBI" id="CHEBI:83064"/>
        <dbReference type="ChEBI" id="CHEBI:173113"/>
        <dbReference type="EC" id="3.1.4.58"/>
    </reaction>
</comment>
<feature type="active site" description="Proton acceptor" evidence="2">
    <location>
        <position position="143"/>
    </location>
</feature>
<dbReference type="RefSeq" id="WP_013969322.1">
    <property type="nucleotide sequence ID" value="NC_015732.1"/>
</dbReference>
<dbReference type="NCBIfam" id="TIGR02258">
    <property type="entry name" value="2_5_ligase"/>
    <property type="match status" value="1"/>
</dbReference>
<protein>
    <recommendedName>
        <fullName evidence="2">RNA 2',3'-cyclic phosphodiesterase</fullName>
        <shortName evidence="2">RNA 2',3'-CPDase</shortName>
        <ecNumber evidence="2">3.1.4.58</ecNumber>
    </recommendedName>
</protein>
<comment type="similarity">
    <text evidence="2">Belongs to the 2H phosphoesterase superfamily. ThpR family.</text>
</comment>
<sequence length="198" mass="21814">MDLRLFIALELPESFLQELEQDLAGLKKAHQEFRWTSRENQHLTLAFLGTVPEAGVPDILSALEKTIELWQKGQSYSSGIPVSAQGIYTFPPRKPASVLAVGLGDGKDGVTSLAAALEQELLAIKEQAHITEYEPSRRPFTPHITVARAGRSPIHLEPAERQIPLQARGEISYVTLFSSVLQRGGPVYTVQGRFSLLT</sequence>
<dbReference type="EMBL" id="CP002868">
    <property type="protein sequence ID" value="AEJ20031.1"/>
    <property type="molecule type" value="Genomic_DNA"/>
</dbReference>
<dbReference type="InterPro" id="IPR004175">
    <property type="entry name" value="RNA_CPDase"/>
</dbReference>
<evidence type="ECO:0000256" key="2">
    <source>
        <dbReference type="HAMAP-Rule" id="MF_01940"/>
    </source>
</evidence>
<evidence type="ECO:0000313" key="4">
    <source>
        <dbReference type="Proteomes" id="UP000000503"/>
    </source>
</evidence>
<dbReference type="GO" id="GO:0016874">
    <property type="term" value="F:ligase activity"/>
    <property type="evidence" value="ECO:0007669"/>
    <property type="project" value="UniProtKB-KW"/>
</dbReference>